<sequence>MSFKVKQTVPTRTLYPTLGIEVSSGYSSTEVKYTALGINFGGRAVGQEAEIVFEVEVEGGLSKSLISRLIEVPSLDGDEILAHAEATLRTELGGE</sequence>
<name>A0A0S2MXU7_9CAUD</name>
<dbReference type="RefSeq" id="YP_009188789.1">
    <property type="nucleotide sequence ID" value="NC_028670.1"/>
</dbReference>
<dbReference type="EMBL" id="KT964103">
    <property type="protein sequence ID" value="ALO80737.1"/>
    <property type="molecule type" value="Genomic_DNA"/>
</dbReference>
<protein>
    <submittedName>
        <fullName evidence="1">Uncharacterized protein</fullName>
    </submittedName>
</protein>
<organism evidence="1 2">
    <name type="scientific">Klebsiella phage KpV41</name>
    <dbReference type="NCBI Taxonomy" id="1747282"/>
    <lineage>
        <taxon>Viruses</taxon>
        <taxon>Duplodnaviria</taxon>
        <taxon>Heunggongvirae</taxon>
        <taxon>Uroviricota</taxon>
        <taxon>Caudoviricetes</taxon>
        <taxon>Autographivirales</taxon>
        <taxon>Autoscriptoviridae</taxon>
        <taxon>Slopekvirinae</taxon>
        <taxon>Drulisvirus</taxon>
        <taxon>Drulisvirus KpV41</taxon>
    </lineage>
</organism>
<dbReference type="GeneID" id="26517175"/>
<accession>A0A0S2MXU7</accession>
<reference evidence="1 2" key="1">
    <citation type="submission" date="2015-10" db="EMBL/GenBank/DDBJ databases">
        <title>Complete genome sequence of bacteriophage vB_KpnP_KpV41 lytic for Klebsiella pneumoniae.</title>
        <authorList>
            <person name="Volozhantsev N.V."/>
            <person name="Krasilnikova V.M."/>
            <person name="Komisarova E.V."/>
            <person name="Kislichkina A.A."/>
            <person name="Myakinina V.P."/>
        </authorList>
    </citation>
    <scope>NUCLEOTIDE SEQUENCE [LARGE SCALE GENOMIC DNA]</scope>
</reference>
<keyword evidence="2" id="KW-1185">Reference proteome</keyword>
<gene>
    <name evidence="1" type="ORF">kpv41_47</name>
</gene>
<evidence type="ECO:0000313" key="2">
    <source>
        <dbReference type="Proteomes" id="UP000201660"/>
    </source>
</evidence>
<dbReference type="Proteomes" id="UP000201660">
    <property type="component" value="Segment"/>
</dbReference>
<dbReference type="KEGG" id="vg:26517175"/>
<evidence type="ECO:0000313" key="1">
    <source>
        <dbReference type="EMBL" id="ALO80737.1"/>
    </source>
</evidence>
<proteinExistence type="predicted"/>